<dbReference type="Gene3D" id="3.40.50.200">
    <property type="entry name" value="Peptidase S8/S53 domain"/>
    <property type="match status" value="1"/>
</dbReference>
<dbReference type="InterPro" id="IPR036852">
    <property type="entry name" value="Peptidase_S8/S53_dom_sf"/>
</dbReference>
<comment type="caution">
    <text evidence="5">Lacks conserved residue(s) required for the propagation of feature annotation.</text>
</comment>
<evidence type="ECO:0000256" key="2">
    <source>
        <dbReference type="ARBA" id="ARBA00022670"/>
    </source>
</evidence>
<dbReference type="GeneID" id="19328569"/>
<dbReference type="PANTHER" id="PTHR43806">
    <property type="entry name" value="PEPTIDASE S8"/>
    <property type="match status" value="1"/>
</dbReference>
<dbReference type="KEGG" id="tmn:UCRPA7_7780"/>
<organism evidence="7 8">
    <name type="scientific">Phaeoacremonium minimum (strain UCR-PA7)</name>
    <name type="common">Esca disease fungus</name>
    <name type="synonym">Togninia minima</name>
    <dbReference type="NCBI Taxonomy" id="1286976"/>
    <lineage>
        <taxon>Eukaryota</taxon>
        <taxon>Fungi</taxon>
        <taxon>Dikarya</taxon>
        <taxon>Ascomycota</taxon>
        <taxon>Pezizomycotina</taxon>
        <taxon>Sordariomycetes</taxon>
        <taxon>Sordariomycetidae</taxon>
        <taxon>Togniniales</taxon>
        <taxon>Togniniaceae</taxon>
        <taxon>Phaeoacremonium</taxon>
    </lineage>
</organism>
<keyword evidence="4" id="KW-0720">Serine protease</keyword>
<comment type="similarity">
    <text evidence="1 5">Belongs to the peptidase S8 family.</text>
</comment>
<dbReference type="PANTHER" id="PTHR43806:SF11">
    <property type="entry name" value="CEREVISIN-RELATED"/>
    <property type="match status" value="1"/>
</dbReference>
<proteinExistence type="inferred from homology"/>
<dbReference type="RefSeq" id="XP_007918494.1">
    <property type="nucleotide sequence ID" value="XM_007920303.1"/>
</dbReference>
<keyword evidence="3" id="KW-0378">Hydrolase</keyword>
<dbReference type="AlphaFoldDB" id="R8BBK3"/>
<dbReference type="Proteomes" id="UP000014074">
    <property type="component" value="Unassembled WGS sequence"/>
</dbReference>
<dbReference type="GO" id="GO:0006508">
    <property type="term" value="P:proteolysis"/>
    <property type="evidence" value="ECO:0007669"/>
    <property type="project" value="UniProtKB-KW"/>
</dbReference>
<dbReference type="SUPFAM" id="SSF52743">
    <property type="entry name" value="Subtilisin-like"/>
    <property type="match status" value="1"/>
</dbReference>
<keyword evidence="8" id="KW-1185">Reference proteome</keyword>
<accession>R8BBK3</accession>
<protein>
    <submittedName>
        <fullName evidence="7">Putative serin endopeptidase protein</fullName>
    </submittedName>
</protein>
<keyword evidence="2" id="KW-0645">Protease</keyword>
<evidence type="ECO:0000259" key="6">
    <source>
        <dbReference type="Pfam" id="PF00082"/>
    </source>
</evidence>
<dbReference type="InterPro" id="IPR023828">
    <property type="entry name" value="Peptidase_S8_Ser-AS"/>
</dbReference>
<evidence type="ECO:0000313" key="8">
    <source>
        <dbReference type="Proteomes" id="UP000014074"/>
    </source>
</evidence>
<dbReference type="EMBL" id="KB933323">
    <property type="protein sequence ID" value="EON96718.1"/>
    <property type="molecule type" value="Genomic_DNA"/>
</dbReference>
<dbReference type="GO" id="GO:0004252">
    <property type="term" value="F:serine-type endopeptidase activity"/>
    <property type="evidence" value="ECO:0007669"/>
    <property type="project" value="InterPro"/>
</dbReference>
<dbReference type="HOGENOM" id="CLU_055686_0_0_1"/>
<dbReference type="InterPro" id="IPR000209">
    <property type="entry name" value="Peptidase_S8/S53_dom"/>
</dbReference>
<feature type="domain" description="Peptidase S8/S53" evidence="6">
    <location>
        <begin position="114"/>
        <end position="179"/>
    </location>
</feature>
<name>R8BBK3_PHAM7</name>
<dbReference type="Pfam" id="PF00082">
    <property type="entry name" value="Peptidase_S8"/>
    <property type="match status" value="1"/>
</dbReference>
<evidence type="ECO:0000256" key="3">
    <source>
        <dbReference type="ARBA" id="ARBA00022801"/>
    </source>
</evidence>
<evidence type="ECO:0000313" key="7">
    <source>
        <dbReference type="EMBL" id="EON96718.1"/>
    </source>
</evidence>
<dbReference type="PROSITE" id="PS51892">
    <property type="entry name" value="SUBTILASE"/>
    <property type="match status" value="1"/>
</dbReference>
<dbReference type="eggNOG" id="KOG4266">
    <property type="taxonomic scope" value="Eukaryota"/>
</dbReference>
<evidence type="ECO:0000256" key="5">
    <source>
        <dbReference type="PROSITE-ProRule" id="PRU01240"/>
    </source>
</evidence>
<evidence type="ECO:0000256" key="4">
    <source>
        <dbReference type="ARBA" id="ARBA00022825"/>
    </source>
</evidence>
<dbReference type="OrthoDB" id="10256524at2759"/>
<dbReference type="InterPro" id="IPR050131">
    <property type="entry name" value="Peptidase_S8_subtilisin-like"/>
</dbReference>
<reference evidence="8" key="1">
    <citation type="journal article" date="2013" name="Genome Announc.">
        <title>Draft genome sequence of the ascomycete Phaeoacremonium aleophilum strain UCR-PA7, a causal agent of the esca disease complex in grapevines.</title>
        <authorList>
            <person name="Blanco-Ulate B."/>
            <person name="Rolshausen P."/>
            <person name="Cantu D."/>
        </authorList>
    </citation>
    <scope>NUCLEOTIDE SEQUENCE [LARGE SCALE GENOMIC DNA]</scope>
    <source>
        <strain evidence="8">UCR-PA7</strain>
    </source>
</reference>
<gene>
    <name evidence="7" type="ORF">UCRPA7_7780</name>
</gene>
<sequence>MGMVRMWQASLQARMAGKFTGVAPEATLLAFKVFTTAGITDEDTLIESFLYAYNAGYIFLYVPEVPDNDGVYIGDYTSFWATLQTLPAEAIVSTVLNGGSVTASIPDIAEFVGIFNNQAYTPSYFTSFGGTYDLNLKPDIAAPGSNILSLYLNGGYASMSGTSMACPYIAGVAALYIGEFGGRAIHGPSIAGKVHARILSSGEPLIWGSALGITDKRASATQIGNGLVNATKVLGFDTQLSYSKFVLNDTHHYSRYHRVDITNNAKGEVVYTFEVLPDGGYNSFTAPDASGFEAVGQYFDVMQNPIDIIPQVKLPSGTYKLQPGQTKTGVSYQQSYM</sequence>
<evidence type="ECO:0000256" key="1">
    <source>
        <dbReference type="ARBA" id="ARBA00011073"/>
    </source>
</evidence>
<dbReference type="PROSITE" id="PS00138">
    <property type="entry name" value="SUBTILASE_SER"/>
    <property type="match status" value="1"/>
</dbReference>